<dbReference type="PROSITE" id="PS51257">
    <property type="entry name" value="PROKAR_LIPOPROTEIN"/>
    <property type="match status" value="1"/>
</dbReference>
<dbReference type="InterPro" id="IPR055414">
    <property type="entry name" value="LRR_R13L4/SHOC2-like"/>
</dbReference>
<comment type="caution">
    <text evidence="4">The sequence shown here is derived from an EMBL/GenBank/DDBJ whole genome shotgun (WGS) entry which is preliminary data.</text>
</comment>
<dbReference type="PANTHER" id="PTHR48057">
    <property type="entry name" value="LEUCINE-RICH REPEAT SERINE/THREONINE-PROTEIN KINASE 1"/>
    <property type="match status" value="1"/>
</dbReference>
<evidence type="ECO:0000259" key="3">
    <source>
        <dbReference type="Pfam" id="PF23598"/>
    </source>
</evidence>
<dbReference type="InterPro" id="IPR032675">
    <property type="entry name" value="LRR_dom_sf"/>
</dbReference>
<sequence length="488" mass="54371">MKNLNFRVFVLLTGLIVSCTKEIDEDLITTLIVEDFENVSNVLLKIIEDNPDHTLNWDGNTDNLGNWEGIVIENDKLIGLDIENKGITVLTPDINLLKDLTVLNLKDNDLLDIPNEIFDLKELRELSLSGEKAAVTTMDDFLGGLYSLTNLKSLYLDFFPVLDIDGISNLSSLEKLTLMNLSMNRIPIDFFNLQELKSIELVDNANLAIIPEGFNVFNKLTTLRISGNPGIQEFNLSIFEVSTLQKLDLSHNGIGYASDDQGAIPNGIGMLLQLTDLNLENNRITSLSNQIGELQNLKNLNLRNNAIVDIPVSLGTLTNLDILDISGNLQLNEIPEEVCNLQDMGTTIIIDGVCEELRVSSRYANNPSEVSVGLPFFIDIDIDAVIDPVFIDGDGPFDLDFGEIGFEVHEVNKNEVTVRDDVPGQVLVTRSDTQQFINGFRNMTFELFAPFVVSSELSEGRTYRVRLFNAEFGTVKTYLPAYELTVIE</sequence>
<dbReference type="SMART" id="SM00369">
    <property type="entry name" value="LRR_TYP"/>
    <property type="match status" value="4"/>
</dbReference>
<evidence type="ECO:0000256" key="1">
    <source>
        <dbReference type="ARBA" id="ARBA00022614"/>
    </source>
</evidence>
<organism evidence="4 5">
    <name type="scientific">Aquimarina rubra</name>
    <dbReference type="NCBI Taxonomy" id="1920033"/>
    <lineage>
        <taxon>Bacteria</taxon>
        <taxon>Pseudomonadati</taxon>
        <taxon>Bacteroidota</taxon>
        <taxon>Flavobacteriia</taxon>
        <taxon>Flavobacteriales</taxon>
        <taxon>Flavobacteriaceae</taxon>
        <taxon>Aquimarina</taxon>
    </lineage>
</organism>
<keyword evidence="5" id="KW-1185">Reference proteome</keyword>
<dbReference type="Proteomes" id="UP001597319">
    <property type="component" value="Unassembled WGS sequence"/>
</dbReference>
<dbReference type="Gene3D" id="3.80.10.10">
    <property type="entry name" value="Ribonuclease Inhibitor"/>
    <property type="match status" value="3"/>
</dbReference>
<evidence type="ECO:0000313" key="4">
    <source>
        <dbReference type="EMBL" id="MFD2561825.1"/>
    </source>
</evidence>
<dbReference type="EMBL" id="JBHULE010000004">
    <property type="protein sequence ID" value="MFD2561825.1"/>
    <property type="molecule type" value="Genomic_DNA"/>
</dbReference>
<gene>
    <name evidence="4" type="ORF">ACFSR1_04020</name>
</gene>
<dbReference type="InterPro" id="IPR052595">
    <property type="entry name" value="LRRC69/RLP"/>
</dbReference>
<feature type="domain" description="Disease resistance R13L4/SHOC-2-like LRR" evidence="3">
    <location>
        <begin position="244"/>
        <end position="344"/>
    </location>
</feature>
<name>A0ABW5LA90_9FLAO</name>
<evidence type="ECO:0000256" key="2">
    <source>
        <dbReference type="ARBA" id="ARBA00022737"/>
    </source>
</evidence>
<keyword evidence="1" id="KW-0433">Leucine-rich repeat</keyword>
<reference evidence="5" key="1">
    <citation type="journal article" date="2019" name="Int. J. Syst. Evol. Microbiol.">
        <title>The Global Catalogue of Microorganisms (GCM) 10K type strain sequencing project: providing services to taxonomists for standard genome sequencing and annotation.</title>
        <authorList>
            <consortium name="The Broad Institute Genomics Platform"/>
            <consortium name="The Broad Institute Genome Sequencing Center for Infectious Disease"/>
            <person name="Wu L."/>
            <person name="Ma J."/>
        </authorList>
    </citation>
    <scope>NUCLEOTIDE SEQUENCE [LARGE SCALE GENOMIC DNA]</scope>
    <source>
        <strain evidence="5">KCTC 52274</strain>
    </source>
</reference>
<dbReference type="Pfam" id="PF23598">
    <property type="entry name" value="LRR_14"/>
    <property type="match status" value="1"/>
</dbReference>
<accession>A0ABW5LA90</accession>
<protein>
    <submittedName>
        <fullName evidence="4">Leucine-rich repeat domain-containing protein</fullName>
    </submittedName>
</protein>
<dbReference type="InterPro" id="IPR001611">
    <property type="entry name" value="Leu-rich_rpt"/>
</dbReference>
<proteinExistence type="predicted"/>
<keyword evidence="2" id="KW-0677">Repeat</keyword>
<dbReference type="SUPFAM" id="SSF52058">
    <property type="entry name" value="L domain-like"/>
    <property type="match status" value="1"/>
</dbReference>
<evidence type="ECO:0000313" key="5">
    <source>
        <dbReference type="Proteomes" id="UP001597319"/>
    </source>
</evidence>
<dbReference type="PROSITE" id="PS51450">
    <property type="entry name" value="LRR"/>
    <property type="match status" value="3"/>
</dbReference>
<dbReference type="RefSeq" id="WP_378289882.1">
    <property type="nucleotide sequence ID" value="NZ_JBHULE010000004.1"/>
</dbReference>
<dbReference type="InterPro" id="IPR003591">
    <property type="entry name" value="Leu-rich_rpt_typical-subtyp"/>
</dbReference>